<comment type="caution">
    <text evidence="1">The sequence shown here is derived from an EMBL/GenBank/DDBJ whole genome shotgun (WGS) entry which is preliminary data.</text>
</comment>
<evidence type="ECO:0000313" key="2">
    <source>
        <dbReference type="Proteomes" id="UP001497480"/>
    </source>
</evidence>
<protein>
    <recommendedName>
        <fullName evidence="3">Maturase K</fullName>
    </recommendedName>
</protein>
<accession>A0AAV1WK92</accession>
<organism evidence="1 2">
    <name type="scientific">Lupinus luteus</name>
    <name type="common">European yellow lupine</name>
    <dbReference type="NCBI Taxonomy" id="3873"/>
    <lineage>
        <taxon>Eukaryota</taxon>
        <taxon>Viridiplantae</taxon>
        <taxon>Streptophyta</taxon>
        <taxon>Embryophyta</taxon>
        <taxon>Tracheophyta</taxon>
        <taxon>Spermatophyta</taxon>
        <taxon>Magnoliopsida</taxon>
        <taxon>eudicotyledons</taxon>
        <taxon>Gunneridae</taxon>
        <taxon>Pentapetalae</taxon>
        <taxon>rosids</taxon>
        <taxon>fabids</taxon>
        <taxon>Fabales</taxon>
        <taxon>Fabaceae</taxon>
        <taxon>Papilionoideae</taxon>
        <taxon>50 kb inversion clade</taxon>
        <taxon>genistoids sensu lato</taxon>
        <taxon>core genistoids</taxon>
        <taxon>Genisteae</taxon>
        <taxon>Lupinus</taxon>
    </lineage>
</organism>
<reference evidence="1 2" key="1">
    <citation type="submission" date="2024-03" db="EMBL/GenBank/DDBJ databases">
        <authorList>
            <person name="Martinez-Hernandez J."/>
        </authorList>
    </citation>
    <scope>NUCLEOTIDE SEQUENCE [LARGE SCALE GENOMIC DNA]</scope>
</reference>
<dbReference type="AlphaFoldDB" id="A0AAV1WK92"/>
<dbReference type="Proteomes" id="UP001497480">
    <property type="component" value="Unassembled WGS sequence"/>
</dbReference>
<evidence type="ECO:0008006" key="3">
    <source>
        <dbReference type="Google" id="ProtNLM"/>
    </source>
</evidence>
<dbReference type="EMBL" id="CAXHTB010000007">
    <property type="protein sequence ID" value="CAL0309775.1"/>
    <property type="molecule type" value="Genomic_DNA"/>
</dbReference>
<proteinExistence type="predicted"/>
<name>A0AAV1WK92_LUPLU</name>
<keyword evidence="2" id="KW-1185">Reference proteome</keyword>
<sequence length="136" mass="15862">MEYRDNFAGNHYNPGQRRHPLILLSLSKWFTMYYIKSKSSNLKAWKMVRQRVYTRAYELHLQALPGDPAPVSHPGGNGHGHPPGHQTFILGYFRVSSNNFAKKLHKWLSLHQDSLHKKKANKRYVISRSLYSPSKF</sequence>
<evidence type="ECO:0000313" key="1">
    <source>
        <dbReference type="EMBL" id="CAL0309775.1"/>
    </source>
</evidence>
<gene>
    <name evidence="1" type="ORF">LLUT_LOCUS10835</name>
</gene>